<comment type="caution">
    <text evidence="2">The sequence shown here is derived from an EMBL/GenBank/DDBJ whole genome shotgun (WGS) entry which is preliminary data.</text>
</comment>
<keyword evidence="3" id="KW-1185">Reference proteome</keyword>
<proteinExistence type="predicted"/>
<accession>A0AAW0D3B3</accession>
<sequence length="892" mass="100860">MSVHPRDIRTTLQDALSEFVSKTNPDSLQDSETLRRIFESWREALLDINAASTTPQILAYLLNEEYEGQGDAIFTSSSLRGKDRFVVSQLLPIAKAYAFDLHFASAEDYEEGYPVVVPRNKSVDKLEGMDISATREDDEYSDDDSIVELEEMDRNFDVRRGFRICNESNLDGFPMDMTGLNLEKATEGEFTSLLINGDLVSREPVFEFGDIIELDNIREAFLIRRQKCLLISSSTPRKIGFRFPWNLEDYARKFFGTCTSSVSPESYEAVIGLVLQWLRKQSQNTSFGVNDVAVCVSKFALERNDVQLFLRLLEACDLRIITMLGVEELLAAYRTFTWEDIQSKFTQAVTSDRSTGCRAKLVFALADVSSELDDTAVMSWCKLQNNTFIENMGEVNDGDIEYLIKSLQLLDNPIESLATKLLPKLYELQLSDSKLWIALFTRLQDTPFFDQAALHPVITDSIRHIASNIEPFQLGGKDWYVGASRHRYSVQHILDIVGLSIKYQVSEAIGVLSQRLWERSRRQDPSTSAQYYGDLVLKFSETATKHPDVQENMQYFFGHAFQTLLENSSDVAECNTKLQTALQYQSNPVGFFIQCLTPSEDTSRSDPRSGIRLSESMIKFIRDLRQQTTVIEDTERLQTALHLFLTQTIDNFDPTPLARDVLQGIDLCLMLGVMEEIPRIFNKCLHGPRGDEPDYIEQGLVTIATSLPGVLSKHGLSLSSGDIGAQARFVGEVAKKYFKHCQCEQFLVPVFTGKAARVRLPDSQTSRVELRHKEQLRVHFEDRLTSANTGDWGVIWRTVHQKKTGKKKPSHTLQIDLPDTLNILIRWFVKAAKGQQIMSLLGDMERQRQVLGDDSEPVLRALYHVNGTGTSKRPVEDDSGAGDGPSKKARVA</sequence>
<feature type="region of interest" description="Disordered" evidence="1">
    <location>
        <begin position="865"/>
        <end position="892"/>
    </location>
</feature>
<dbReference type="EMBL" id="JAYKXP010000025">
    <property type="protein sequence ID" value="KAK7045429.1"/>
    <property type="molecule type" value="Genomic_DNA"/>
</dbReference>
<dbReference type="AlphaFoldDB" id="A0AAW0D3B3"/>
<name>A0AAW0D3B3_9AGAR</name>
<evidence type="ECO:0000313" key="3">
    <source>
        <dbReference type="Proteomes" id="UP001383192"/>
    </source>
</evidence>
<evidence type="ECO:0008006" key="4">
    <source>
        <dbReference type="Google" id="ProtNLM"/>
    </source>
</evidence>
<dbReference type="Proteomes" id="UP001383192">
    <property type="component" value="Unassembled WGS sequence"/>
</dbReference>
<evidence type="ECO:0000256" key="1">
    <source>
        <dbReference type="SAM" id="MobiDB-lite"/>
    </source>
</evidence>
<protein>
    <recommendedName>
        <fullName evidence="4">Anaphase-promoting complex subunit 2</fullName>
    </recommendedName>
</protein>
<organism evidence="2 3">
    <name type="scientific">Paramarasmius palmivorus</name>
    <dbReference type="NCBI Taxonomy" id="297713"/>
    <lineage>
        <taxon>Eukaryota</taxon>
        <taxon>Fungi</taxon>
        <taxon>Dikarya</taxon>
        <taxon>Basidiomycota</taxon>
        <taxon>Agaricomycotina</taxon>
        <taxon>Agaricomycetes</taxon>
        <taxon>Agaricomycetidae</taxon>
        <taxon>Agaricales</taxon>
        <taxon>Marasmiineae</taxon>
        <taxon>Marasmiaceae</taxon>
        <taxon>Paramarasmius</taxon>
    </lineage>
</organism>
<gene>
    <name evidence="2" type="ORF">VNI00_007682</name>
</gene>
<reference evidence="2 3" key="1">
    <citation type="submission" date="2024-01" db="EMBL/GenBank/DDBJ databases">
        <title>A draft genome for a cacao thread blight-causing isolate of Paramarasmius palmivorus.</title>
        <authorList>
            <person name="Baruah I.K."/>
            <person name="Bukari Y."/>
            <person name="Amoako-Attah I."/>
            <person name="Meinhardt L.W."/>
            <person name="Bailey B.A."/>
            <person name="Cohen S.P."/>
        </authorList>
    </citation>
    <scope>NUCLEOTIDE SEQUENCE [LARGE SCALE GENOMIC DNA]</scope>
    <source>
        <strain evidence="2 3">GH-12</strain>
    </source>
</reference>
<evidence type="ECO:0000313" key="2">
    <source>
        <dbReference type="EMBL" id="KAK7045429.1"/>
    </source>
</evidence>